<dbReference type="SUPFAM" id="SSF141868">
    <property type="entry name" value="EAL domain-like"/>
    <property type="match status" value="1"/>
</dbReference>
<dbReference type="InterPro" id="IPR052155">
    <property type="entry name" value="Biofilm_reg_signaling"/>
</dbReference>
<keyword evidence="2" id="KW-0812">Transmembrane</keyword>
<reference evidence="7" key="2">
    <citation type="submission" date="2020-09" db="EMBL/GenBank/DDBJ databases">
        <authorList>
            <person name="Sun Q."/>
            <person name="Kim S."/>
        </authorList>
    </citation>
    <scope>NUCLEOTIDE SEQUENCE</scope>
    <source>
        <strain evidence="7">KCTC 22169</strain>
    </source>
</reference>
<sequence length="655" mass="73363">MDSSDNPVFPRSPWANGLIFFSVGCGAMAIVLVALPYPCLTPEQASACTAWQAVQTKPMVLLALALPVALLAAALAWLVNRQQTLLQTHPENYAQLAATVFQSTQEAILITDRYLNIITVNPAFSEITGFSLEEVVGRQPRFHRSGQYDERFYEHIWSCIRKTDHWQGEIWNRRKNGELFPAWENVSSVRNSHGTITHYVSLMSDISAIKQVEERLNHLAHHDPLTELHNRLAYTSHLESALERAKRHATKVALLLLDLDRFKHINDTLGHATGDLVLTTIAERLRRCVRGEDMVARLGGDEFTIVLEGISHGESAGTLAQKITRTVNEPMWLGEHEIAMSTSIGIAIYPDDASEADALAQAADTAMYRAKSHGRNSYEFFTPEMVTHSQWRLAIESALRHALEQNELSLYYQPLYNLNRREIVGLEALVRWHHPQWGLLLPDQFIEIAEETGLIDGLGDWVINTACAQLAEWHRMGGKPLRLSVNVSGHQLINGHLLETLQSSLLVHELEPSEVRFGLDITENMLQAGDDVLKTLRRLRAWGANITIDDFGSGYSSLRHLKDLPVDALKIDPVFLKDIPFDTDNYAIAAAIISMGQSLGMNIIAEGVETTEQLAFLELHGCDEVQGYLIGKPMPAEQATRLMRDNGQGYFEHSR</sequence>
<protein>
    <recommendedName>
        <fullName evidence="9">PAS domain S-box-containing protein/diguanylate cyclase (GGDEF) domain-containing protein</fullName>
    </recommendedName>
</protein>
<evidence type="ECO:0000256" key="1">
    <source>
        <dbReference type="ARBA" id="ARBA00001946"/>
    </source>
</evidence>
<dbReference type="PROSITE" id="PS50113">
    <property type="entry name" value="PAC"/>
    <property type="match status" value="1"/>
</dbReference>
<proteinExistence type="predicted"/>
<dbReference type="InterPro" id="IPR000160">
    <property type="entry name" value="GGDEF_dom"/>
</dbReference>
<keyword evidence="2" id="KW-0472">Membrane</keyword>
<dbReference type="Gene3D" id="3.30.450.20">
    <property type="entry name" value="PAS domain"/>
    <property type="match status" value="1"/>
</dbReference>
<evidence type="ECO:0000259" key="4">
    <source>
        <dbReference type="PROSITE" id="PS50113"/>
    </source>
</evidence>
<dbReference type="CDD" id="cd01949">
    <property type="entry name" value="GGDEF"/>
    <property type="match status" value="1"/>
</dbReference>
<dbReference type="NCBIfam" id="TIGR00254">
    <property type="entry name" value="GGDEF"/>
    <property type="match status" value="1"/>
</dbReference>
<gene>
    <name evidence="7" type="ORF">GCM10007392_03660</name>
</gene>
<evidence type="ECO:0000259" key="6">
    <source>
        <dbReference type="PROSITE" id="PS50887"/>
    </source>
</evidence>
<dbReference type="Pfam" id="PF00563">
    <property type="entry name" value="EAL"/>
    <property type="match status" value="1"/>
</dbReference>
<dbReference type="Gene3D" id="3.20.20.450">
    <property type="entry name" value="EAL domain"/>
    <property type="match status" value="1"/>
</dbReference>
<dbReference type="AlphaFoldDB" id="A0A918N5U7"/>
<reference evidence="7" key="1">
    <citation type="journal article" date="2014" name="Int. J. Syst. Evol. Microbiol.">
        <title>Complete genome sequence of Corynebacterium casei LMG S-19264T (=DSM 44701T), isolated from a smear-ripened cheese.</title>
        <authorList>
            <consortium name="US DOE Joint Genome Institute (JGI-PGF)"/>
            <person name="Walter F."/>
            <person name="Albersmeier A."/>
            <person name="Kalinowski J."/>
            <person name="Ruckert C."/>
        </authorList>
    </citation>
    <scope>NUCLEOTIDE SEQUENCE</scope>
    <source>
        <strain evidence="7">KCTC 22169</strain>
    </source>
</reference>
<evidence type="ECO:0000313" key="8">
    <source>
        <dbReference type="Proteomes" id="UP000626148"/>
    </source>
</evidence>
<dbReference type="InterPro" id="IPR001610">
    <property type="entry name" value="PAC"/>
</dbReference>
<dbReference type="PROSITE" id="PS50112">
    <property type="entry name" value="PAS"/>
    <property type="match status" value="1"/>
</dbReference>
<feature type="domain" description="PAS" evidence="3">
    <location>
        <begin position="93"/>
        <end position="139"/>
    </location>
</feature>
<dbReference type="Gene3D" id="3.30.70.270">
    <property type="match status" value="1"/>
</dbReference>
<organism evidence="7 8">
    <name type="scientific">Saccharospirillum salsuginis</name>
    <dbReference type="NCBI Taxonomy" id="418750"/>
    <lineage>
        <taxon>Bacteria</taxon>
        <taxon>Pseudomonadati</taxon>
        <taxon>Pseudomonadota</taxon>
        <taxon>Gammaproteobacteria</taxon>
        <taxon>Oceanospirillales</taxon>
        <taxon>Saccharospirillaceae</taxon>
        <taxon>Saccharospirillum</taxon>
    </lineage>
</organism>
<accession>A0A918N5U7</accession>
<evidence type="ECO:0000313" key="7">
    <source>
        <dbReference type="EMBL" id="GGX40244.1"/>
    </source>
</evidence>
<dbReference type="SMART" id="SM00267">
    <property type="entry name" value="GGDEF"/>
    <property type="match status" value="1"/>
</dbReference>
<dbReference type="Pfam" id="PF00990">
    <property type="entry name" value="GGDEF"/>
    <property type="match status" value="1"/>
</dbReference>
<dbReference type="InterPro" id="IPR001633">
    <property type="entry name" value="EAL_dom"/>
</dbReference>
<dbReference type="CDD" id="cd00130">
    <property type="entry name" value="PAS"/>
    <property type="match status" value="1"/>
</dbReference>
<feature type="domain" description="PAC" evidence="4">
    <location>
        <begin position="166"/>
        <end position="218"/>
    </location>
</feature>
<feature type="transmembrane region" description="Helical" evidence="2">
    <location>
        <begin position="14"/>
        <end position="38"/>
    </location>
</feature>
<dbReference type="SUPFAM" id="SSF55073">
    <property type="entry name" value="Nucleotide cyclase"/>
    <property type="match status" value="1"/>
</dbReference>
<dbReference type="SMART" id="SM00091">
    <property type="entry name" value="PAS"/>
    <property type="match status" value="1"/>
</dbReference>
<dbReference type="PROSITE" id="PS50887">
    <property type="entry name" value="GGDEF"/>
    <property type="match status" value="1"/>
</dbReference>
<dbReference type="PANTHER" id="PTHR44757:SF2">
    <property type="entry name" value="BIOFILM ARCHITECTURE MAINTENANCE PROTEIN MBAA"/>
    <property type="match status" value="1"/>
</dbReference>
<dbReference type="EMBL" id="BMXR01000001">
    <property type="protein sequence ID" value="GGX40244.1"/>
    <property type="molecule type" value="Genomic_DNA"/>
</dbReference>
<dbReference type="SMART" id="SM00086">
    <property type="entry name" value="PAC"/>
    <property type="match status" value="1"/>
</dbReference>
<dbReference type="InterPro" id="IPR035965">
    <property type="entry name" value="PAS-like_dom_sf"/>
</dbReference>
<evidence type="ECO:0000256" key="2">
    <source>
        <dbReference type="SAM" id="Phobius"/>
    </source>
</evidence>
<dbReference type="SMART" id="SM00052">
    <property type="entry name" value="EAL"/>
    <property type="match status" value="1"/>
</dbReference>
<comment type="cofactor">
    <cofactor evidence="1">
        <name>Mg(2+)</name>
        <dbReference type="ChEBI" id="CHEBI:18420"/>
    </cofactor>
</comment>
<evidence type="ECO:0000259" key="3">
    <source>
        <dbReference type="PROSITE" id="PS50112"/>
    </source>
</evidence>
<dbReference type="InterPro" id="IPR029787">
    <property type="entry name" value="Nucleotide_cyclase"/>
</dbReference>
<dbReference type="SUPFAM" id="SSF55785">
    <property type="entry name" value="PYP-like sensor domain (PAS domain)"/>
    <property type="match status" value="1"/>
</dbReference>
<dbReference type="InterPro" id="IPR000014">
    <property type="entry name" value="PAS"/>
</dbReference>
<keyword evidence="8" id="KW-1185">Reference proteome</keyword>
<dbReference type="Pfam" id="PF13426">
    <property type="entry name" value="PAS_9"/>
    <property type="match status" value="1"/>
</dbReference>
<comment type="caution">
    <text evidence="7">The sequence shown here is derived from an EMBL/GenBank/DDBJ whole genome shotgun (WGS) entry which is preliminary data.</text>
</comment>
<dbReference type="Proteomes" id="UP000626148">
    <property type="component" value="Unassembled WGS sequence"/>
</dbReference>
<feature type="transmembrane region" description="Helical" evidence="2">
    <location>
        <begin position="59"/>
        <end position="79"/>
    </location>
</feature>
<dbReference type="FunFam" id="3.30.70.270:FF:000001">
    <property type="entry name" value="Diguanylate cyclase domain protein"/>
    <property type="match status" value="1"/>
</dbReference>
<dbReference type="InterPro" id="IPR043128">
    <property type="entry name" value="Rev_trsase/Diguanyl_cyclase"/>
</dbReference>
<feature type="domain" description="EAL" evidence="5">
    <location>
        <begin position="392"/>
        <end position="647"/>
    </location>
</feature>
<dbReference type="CDD" id="cd01948">
    <property type="entry name" value="EAL"/>
    <property type="match status" value="1"/>
</dbReference>
<evidence type="ECO:0000259" key="5">
    <source>
        <dbReference type="PROSITE" id="PS50883"/>
    </source>
</evidence>
<dbReference type="NCBIfam" id="TIGR00229">
    <property type="entry name" value="sensory_box"/>
    <property type="match status" value="1"/>
</dbReference>
<feature type="domain" description="GGDEF" evidence="6">
    <location>
        <begin position="250"/>
        <end position="383"/>
    </location>
</feature>
<evidence type="ECO:0008006" key="9">
    <source>
        <dbReference type="Google" id="ProtNLM"/>
    </source>
</evidence>
<dbReference type="InterPro" id="IPR035919">
    <property type="entry name" value="EAL_sf"/>
</dbReference>
<keyword evidence="2" id="KW-1133">Transmembrane helix</keyword>
<dbReference type="InterPro" id="IPR000700">
    <property type="entry name" value="PAS-assoc_C"/>
</dbReference>
<dbReference type="PROSITE" id="PS50883">
    <property type="entry name" value="EAL"/>
    <property type="match status" value="1"/>
</dbReference>
<dbReference type="GO" id="GO:0003824">
    <property type="term" value="F:catalytic activity"/>
    <property type="evidence" value="ECO:0007669"/>
    <property type="project" value="UniProtKB-ARBA"/>
</dbReference>
<name>A0A918N5U7_9GAMM</name>
<dbReference type="PANTHER" id="PTHR44757">
    <property type="entry name" value="DIGUANYLATE CYCLASE DGCP"/>
    <property type="match status" value="1"/>
</dbReference>